<name>A0A4R3J7M3_9PROT</name>
<organism evidence="2 3">
    <name type="scientific">Varunaivibrio sulfuroxidans</name>
    <dbReference type="NCBI Taxonomy" id="1773489"/>
    <lineage>
        <taxon>Bacteria</taxon>
        <taxon>Pseudomonadati</taxon>
        <taxon>Pseudomonadota</taxon>
        <taxon>Alphaproteobacteria</taxon>
        <taxon>Rhodospirillales</taxon>
        <taxon>Magnetovibrionaceae</taxon>
        <taxon>Varunaivibrio</taxon>
    </lineage>
</organism>
<dbReference type="GO" id="GO:0005829">
    <property type="term" value="C:cytosol"/>
    <property type="evidence" value="ECO:0007669"/>
    <property type="project" value="TreeGrafter"/>
</dbReference>
<dbReference type="RefSeq" id="WP_132939655.1">
    <property type="nucleotide sequence ID" value="NZ_CP119676.1"/>
</dbReference>
<proteinExistence type="inferred from homology"/>
<gene>
    <name evidence="2" type="ORF">EDD55_108167</name>
</gene>
<dbReference type="PANTHER" id="PTHR30283:SF4">
    <property type="entry name" value="PEROXIDE STRESS RESISTANCE PROTEIN YAAA"/>
    <property type="match status" value="1"/>
</dbReference>
<dbReference type="EMBL" id="SLZW01000008">
    <property type="protein sequence ID" value="TCS61365.1"/>
    <property type="molecule type" value="Genomic_DNA"/>
</dbReference>
<evidence type="ECO:0000256" key="1">
    <source>
        <dbReference type="HAMAP-Rule" id="MF_00652"/>
    </source>
</evidence>
<dbReference type="PANTHER" id="PTHR30283">
    <property type="entry name" value="PEROXIDE STRESS RESPONSE PROTEIN YAAA"/>
    <property type="match status" value="1"/>
</dbReference>
<reference evidence="2 3" key="1">
    <citation type="submission" date="2019-03" db="EMBL/GenBank/DDBJ databases">
        <title>Genomic Encyclopedia of Type Strains, Phase IV (KMG-IV): sequencing the most valuable type-strain genomes for metagenomic binning, comparative biology and taxonomic classification.</title>
        <authorList>
            <person name="Goeker M."/>
        </authorList>
    </citation>
    <scope>NUCLEOTIDE SEQUENCE [LARGE SCALE GENOMIC DNA]</scope>
    <source>
        <strain evidence="2 3">DSM 101688</strain>
    </source>
</reference>
<comment type="similarity">
    <text evidence="1">Belongs to the UPF0246 family.</text>
</comment>
<keyword evidence="3" id="KW-1185">Reference proteome</keyword>
<dbReference type="InterPro" id="IPR005583">
    <property type="entry name" value="YaaA"/>
</dbReference>
<accession>A0A4R3J7M3</accession>
<comment type="caution">
    <text evidence="2">The sequence shown here is derived from an EMBL/GenBank/DDBJ whole genome shotgun (WGS) entry which is preliminary data.</text>
</comment>
<sequence>MLALISPAKKLDFSPLTEPLPHSQGDFLDDTQELMETARTLSRQDLRRLMKLSDALADLNYRRFQDFSPPFDTTNAKQAALAFAGDTYIGLDARSLSPDELNYAQDHLRILSGLYGLLRPLDLIQPYRLEMGTKLPTPRGADLYDFWAGLLSEKINALCARHGHRAVVNLASVEYFKAIGPLRKTGLDARLITPVFKEIRNGEARVISLLAKRARGAMARHIITRRPADPEELKTFNAGGYAFQPHASEGDTWVFTRES</sequence>
<dbReference type="NCBIfam" id="NF002542">
    <property type="entry name" value="PRK02101.1-3"/>
    <property type="match status" value="1"/>
</dbReference>
<dbReference type="HAMAP" id="MF_00652">
    <property type="entry name" value="UPF0246"/>
    <property type="match status" value="1"/>
</dbReference>
<dbReference type="Pfam" id="PF03883">
    <property type="entry name" value="H2O2_YaaD"/>
    <property type="match status" value="1"/>
</dbReference>
<protein>
    <recommendedName>
        <fullName evidence="1">UPF0246 protein EDD55_108167</fullName>
    </recommendedName>
</protein>
<evidence type="ECO:0000313" key="2">
    <source>
        <dbReference type="EMBL" id="TCS61365.1"/>
    </source>
</evidence>
<dbReference type="GO" id="GO:0033194">
    <property type="term" value="P:response to hydroperoxide"/>
    <property type="evidence" value="ECO:0007669"/>
    <property type="project" value="TreeGrafter"/>
</dbReference>
<dbReference type="Proteomes" id="UP000295304">
    <property type="component" value="Unassembled WGS sequence"/>
</dbReference>
<evidence type="ECO:0000313" key="3">
    <source>
        <dbReference type="Proteomes" id="UP000295304"/>
    </source>
</evidence>
<dbReference type="OrthoDB" id="9777133at2"/>
<dbReference type="AlphaFoldDB" id="A0A4R3J7M3"/>